<organism evidence="1 2">
    <name type="scientific">Gordoniibacillus kamchatkensis</name>
    <dbReference type="NCBI Taxonomy" id="1590651"/>
    <lineage>
        <taxon>Bacteria</taxon>
        <taxon>Bacillati</taxon>
        <taxon>Bacillota</taxon>
        <taxon>Bacilli</taxon>
        <taxon>Bacillales</taxon>
        <taxon>Paenibacillaceae</taxon>
        <taxon>Gordoniibacillus</taxon>
    </lineage>
</organism>
<dbReference type="RefSeq" id="WP_041048513.1">
    <property type="nucleotide sequence ID" value="NZ_JXAK01000026.1"/>
</dbReference>
<protein>
    <recommendedName>
        <fullName evidence="3">SH3 domain-containing protein</fullName>
    </recommendedName>
</protein>
<keyword evidence="2" id="KW-1185">Reference proteome</keyword>
<evidence type="ECO:0000313" key="2">
    <source>
        <dbReference type="Proteomes" id="UP000031967"/>
    </source>
</evidence>
<comment type="caution">
    <text evidence="1">The sequence shown here is derived from an EMBL/GenBank/DDBJ whole genome shotgun (WGS) entry which is preliminary data.</text>
</comment>
<sequence>MGTSERPAWYEELKKEPFEGRADAAEFVARIERRAFAPSSSGGVRLKAARLGAWTAAAASVLAAFWLFSHSQPGRHPVTDRTSSVLALNQQSMELRDDSRQDESLRAFLQQLNQTVKTKNADALLKAVDDNITVELLPHTVAGKAAFIEDWSLSGDSGNSKVWEVLSQLIISGGRLQDGQYSMPGGYYMDNSAVQADSRHTFLISFVAGSHLELYGEPDLQAQNRSALDDEEVVQEWISDEVLPVDLEGQTYRWVQVSTMTGKNGYVPSKFLHSDASYRLRLAKGADGVWKIALLANVNGDG</sequence>
<evidence type="ECO:0000313" key="1">
    <source>
        <dbReference type="EMBL" id="KIL40149.1"/>
    </source>
</evidence>
<accession>A0ABR5AGJ1</accession>
<dbReference type="EMBL" id="JXAK01000026">
    <property type="protein sequence ID" value="KIL40149.1"/>
    <property type="molecule type" value="Genomic_DNA"/>
</dbReference>
<proteinExistence type="predicted"/>
<evidence type="ECO:0008006" key="3">
    <source>
        <dbReference type="Google" id="ProtNLM"/>
    </source>
</evidence>
<reference evidence="1 2" key="1">
    <citation type="submission" date="2014-12" db="EMBL/GenBank/DDBJ databases">
        <title>Draft genome sequence of Paenibacillus kamchatkensis strain B-2647.</title>
        <authorList>
            <person name="Karlyshev A.V."/>
            <person name="Kudryashova E.B."/>
        </authorList>
    </citation>
    <scope>NUCLEOTIDE SEQUENCE [LARGE SCALE GENOMIC DNA]</scope>
    <source>
        <strain evidence="1 2">VKM B-2647</strain>
    </source>
</reference>
<name>A0ABR5AGJ1_9BACL</name>
<gene>
    <name evidence="1" type="ORF">SD70_15900</name>
</gene>
<dbReference type="Proteomes" id="UP000031967">
    <property type="component" value="Unassembled WGS sequence"/>
</dbReference>